<dbReference type="GO" id="GO:0008270">
    <property type="term" value="F:zinc ion binding"/>
    <property type="evidence" value="ECO:0007669"/>
    <property type="project" value="InterPro"/>
</dbReference>
<dbReference type="InterPro" id="IPR013149">
    <property type="entry name" value="ADH-like_C"/>
</dbReference>
<dbReference type="InterPro" id="IPR013154">
    <property type="entry name" value="ADH-like_N"/>
</dbReference>
<dbReference type="PANTHER" id="PTHR42940">
    <property type="entry name" value="ALCOHOL DEHYDROGENASE 1-RELATED"/>
    <property type="match status" value="1"/>
</dbReference>
<evidence type="ECO:0000256" key="3">
    <source>
        <dbReference type="ARBA" id="ARBA00022723"/>
    </source>
</evidence>
<comment type="cofactor">
    <cofactor evidence="1 6">
        <name>Zn(2+)</name>
        <dbReference type="ChEBI" id="CHEBI:29105"/>
    </cofactor>
</comment>
<dbReference type="STRING" id="1237896.T0KQU9"/>
<dbReference type="SUPFAM" id="SSF51735">
    <property type="entry name" value="NAD(P)-binding Rossmann-fold domains"/>
    <property type="match status" value="1"/>
</dbReference>
<dbReference type="Gene3D" id="3.90.180.10">
    <property type="entry name" value="Medium-chain alcohol dehydrogenases, catalytic domain"/>
    <property type="match status" value="1"/>
</dbReference>
<dbReference type="EMBL" id="AMYD01001020">
    <property type="protein sequence ID" value="EQB55018.1"/>
    <property type="molecule type" value="Genomic_DNA"/>
</dbReference>
<keyword evidence="4 6" id="KW-0862">Zinc</keyword>
<dbReference type="PROSITE" id="PS00059">
    <property type="entry name" value="ADH_ZINC"/>
    <property type="match status" value="1"/>
</dbReference>
<accession>T0KQU9</accession>
<evidence type="ECO:0000313" key="9">
    <source>
        <dbReference type="Proteomes" id="UP000015530"/>
    </source>
</evidence>
<dbReference type="Gene3D" id="3.40.50.720">
    <property type="entry name" value="NAD(P)-binding Rossmann-like Domain"/>
    <property type="match status" value="1"/>
</dbReference>
<dbReference type="InterPro" id="IPR020843">
    <property type="entry name" value="ER"/>
</dbReference>
<dbReference type="InterPro" id="IPR047109">
    <property type="entry name" value="CAD-like"/>
</dbReference>
<dbReference type="Pfam" id="PF08240">
    <property type="entry name" value="ADH_N"/>
    <property type="match status" value="1"/>
</dbReference>
<dbReference type="OMA" id="SGMCFTD"/>
<comment type="similarity">
    <text evidence="2 6">Belongs to the zinc-containing alcohol dehydrogenase family.</text>
</comment>
<dbReference type="HOGENOM" id="CLU_026673_20_2_1"/>
<dbReference type="Proteomes" id="UP000015530">
    <property type="component" value="Unassembled WGS sequence"/>
</dbReference>
<evidence type="ECO:0000313" key="8">
    <source>
        <dbReference type="EMBL" id="EQB55018.1"/>
    </source>
</evidence>
<organism evidence="8 9">
    <name type="scientific">Colletotrichum gloeosporioides (strain Cg-14)</name>
    <name type="common">Anthracnose fungus</name>
    <name type="synonym">Glomerella cingulata</name>
    <dbReference type="NCBI Taxonomy" id="1237896"/>
    <lineage>
        <taxon>Eukaryota</taxon>
        <taxon>Fungi</taxon>
        <taxon>Dikarya</taxon>
        <taxon>Ascomycota</taxon>
        <taxon>Pezizomycotina</taxon>
        <taxon>Sordariomycetes</taxon>
        <taxon>Hypocreomycetidae</taxon>
        <taxon>Glomerellales</taxon>
        <taxon>Glomerellaceae</taxon>
        <taxon>Colletotrichum</taxon>
        <taxon>Colletotrichum gloeosporioides species complex</taxon>
    </lineage>
</organism>
<evidence type="ECO:0000256" key="1">
    <source>
        <dbReference type="ARBA" id="ARBA00001947"/>
    </source>
</evidence>
<evidence type="ECO:0000256" key="6">
    <source>
        <dbReference type="RuleBase" id="RU361277"/>
    </source>
</evidence>
<feature type="domain" description="Enoyl reductase (ER)" evidence="7">
    <location>
        <begin position="9"/>
        <end position="329"/>
    </location>
</feature>
<reference evidence="9" key="1">
    <citation type="journal article" date="2013" name="Mol. Plant Microbe Interact.">
        <title>Global aspects of pacC regulation of pathogenicity genes in Colletotrichum gloeosporioides as revealed by transcriptome analysis.</title>
        <authorList>
            <person name="Alkan N."/>
            <person name="Meng X."/>
            <person name="Friedlander G."/>
            <person name="Reuveni E."/>
            <person name="Sukno S."/>
            <person name="Sherman A."/>
            <person name="Thon M."/>
            <person name="Fluhr R."/>
            <person name="Prusky D."/>
        </authorList>
    </citation>
    <scope>NUCLEOTIDE SEQUENCE [LARGE SCALE GENOMIC DNA]</scope>
    <source>
        <strain evidence="9">Cg-14</strain>
    </source>
</reference>
<dbReference type="Pfam" id="PF00107">
    <property type="entry name" value="ADH_zinc_N"/>
    <property type="match status" value="1"/>
</dbReference>
<comment type="caution">
    <text evidence="8">The sequence shown here is derived from an EMBL/GenBank/DDBJ whole genome shotgun (WGS) entry which is preliminary data.</text>
</comment>
<dbReference type="GO" id="GO:0004022">
    <property type="term" value="F:alcohol dehydrogenase (NAD+) activity"/>
    <property type="evidence" value="ECO:0007669"/>
    <property type="project" value="TreeGrafter"/>
</dbReference>
<evidence type="ECO:0000256" key="2">
    <source>
        <dbReference type="ARBA" id="ARBA00008072"/>
    </source>
</evidence>
<dbReference type="OrthoDB" id="1879366at2759"/>
<dbReference type="InterPro" id="IPR011032">
    <property type="entry name" value="GroES-like_sf"/>
</dbReference>
<dbReference type="InterPro" id="IPR002328">
    <property type="entry name" value="ADH_Zn_CS"/>
</dbReference>
<protein>
    <submittedName>
        <fullName evidence="8">Zinc-binding dehydrogenase</fullName>
    </submittedName>
</protein>
<proteinExistence type="inferred from homology"/>
<evidence type="ECO:0000256" key="4">
    <source>
        <dbReference type="ARBA" id="ARBA00022833"/>
    </source>
</evidence>
<evidence type="ECO:0000259" key="7">
    <source>
        <dbReference type="SMART" id="SM00829"/>
    </source>
</evidence>
<sequence>MPTFSVFKGCPDGFPKKATVDHSDQLEGDDVLVRVTASGLCGTDLHYKKADMVLGHEGVGVISDIGPAVRHLKKGERVGWGYATNSCGYCQICLQGDDIYCTDRAIYGNSNTDQGSFASHAIWREAFLHRIPDALSDEHAAPLQCAGATVFTTLYNVEPNETVGIVGVGGLGHLAIQFAAKLGCRVVVLSGSENKKEEVLKLGAHEFIGMRNRDPSSATPSWPIDRLIVTTSSQPDWDALLPLMATRSKIYPISVSAGNLEIPYMPLILNGISVRGSLVASRKVHRRMLEFAAQHDVKPVIEVFPMSENGIRQAFEKLESGNVQFRAVLRV</sequence>
<dbReference type="SMART" id="SM00829">
    <property type="entry name" value="PKS_ER"/>
    <property type="match status" value="1"/>
</dbReference>
<dbReference type="CDD" id="cd05283">
    <property type="entry name" value="CAD1"/>
    <property type="match status" value="1"/>
</dbReference>
<dbReference type="PANTHER" id="PTHR42940:SF7">
    <property type="entry name" value="ALCOHOL DEHYDROGENASE-LIKE N-TERMINAL DOMAIN-CONTAINING PROTEIN"/>
    <property type="match status" value="1"/>
</dbReference>
<gene>
    <name evidence="8" type="ORF">CGLO_05091</name>
</gene>
<evidence type="ECO:0000256" key="5">
    <source>
        <dbReference type="ARBA" id="ARBA00023002"/>
    </source>
</evidence>
<dbReference type="AlphaFoldDB" id="T0KQU9"/>
<dbReference type="InterPro" id="IPR036291">
    <property type="entry name" value="NAD(P)-bd_dom_sf"/>
</dbReference>
<dbReference type="FunFam" id="3.40.50.720:FF:000022">
    <property type="entry name" value="Cinnamyl alcohol dehydrogenase"/>
    <property type="match status" value="1"/>
</dbReference>
<name>T0KQU9_COLGC</name>
<dbReference type="GO" id="GO:0005737">
    <property type="term" value="C:cytoplasm"/>
    <property type="evidence" value="ECO:0007669"/>
    <property type="project" value="TreeGrafter"/>
</dbReference>
<keyword evidence="5" id="KW-0560">Oxidoreductase</keyword>
<dbReference type="SUPFAM" id="SSF50129">
    <property type="entry name" value="GroES-like"/>
    <property type="match status" value="1"/>
</dbReference>
<keyword evidence="3 6" id="KW-0479">Metal-binding</keyword>